<sequence length="807" mass="92796">MLLKFWKDEKRVRRLFFCQIEAMETIIWLTEADDNEKLDLNIPRDGGEFARRCFKMATGTGKTIVMGMLITWMTLNKLDRPTDSRFSKYFLMVAPNITVTQRLGVLDYMKSDNYYLKYELVPEPLYDRLREGHITITNWHKFKKSETNNGVVRKGPESDEDVARRILGHRHDNVMVINDEAHHAWRKNGGDNENLTDDEMIATLWMGGLDKIHKARNIRGCFDFTATPFIPSGRLSGEDDLFGWIISDFSLNDAIESGLVKTPRMPAADDVIKPIITDETKYYHIYADETVTTDLQVARDPHRKLPDLVRNGYALLGADWRKKWDIMKDSRVPPVMITICNTTSTAARIENFFKTDISFDVAELKDKEHMCRVDSDVMSEYKGSKGDVALREKVNTVGQIDKSGEQIRNIIAVQMLSEGWDANNVTHVMGLRAFTSQLLCEQVVGRGLRRQSYELNEKGMFNPEYVNIVGVPFAFLPHEGGKDTTNSDPRILVRPDPMNVEHEIAWPNVERINTIMHPELEMDWENVNELRVDGRSCDVKVHVAPVPESNIPHLDLADKMELEDTASRIRMQSIMFHVTRDIYRDIDTPGPKYELFARLVRLAEEFIGRNMIRVMNLPDDLEIRKRLAIIFNMNAIINHIRQAIIVNNTMEKTLALKPGRNMKSTFDVMDKFTTSKVLDVKKSHINPQPYNRGWEKKAIQEMERNNRVESWTRADNIGFGIPYMFRGNMATYKPDFMAKLTNPESGNSVMLILEIKGQELANVQAKNDALKEWVETVNDDGRFGTWASDIAMDPKDVPVILGQHYPE</sequence>
<dbReference type="GO" id="GO:0003677">
    <property type="term" value="F:DNA binding"/>
    <property type="evidence" value="ECO:0007669"/>
    <property type="project" value="InterPro"/>
</dbReference>
<dbReference type="HOGENOM" id="CLU_008785_0_0_2"/>
<evidence type="ECO:0000259" key="1">
    <source>
        <dbReference type="Pfam" id="PF04851"/>
    </source>
</evidence>
<dbReference type="SUPFAM" id="SSF52540">
    <property type="entry name" value="P-loop containing nucleoside triphosphate hydrolases"/>
    <property type="match status" value="1"/>
</dbReference>
<proteinExistence type="predicted"/>
<name>A0RVB7_CENSY</name>
<dbReference type="InterPro" id="IPR050742">
    <property type="entry name" value="Helicase_Restrict-Modif_Enz"/>
</dbReference>
<dbReference type="Proteomes" id="UP000000758">
    <property type="component" value="Chromosome"/>
</dbReference>
<evidence type="ECO:0000313" key="3">
    <source>
        <dbReference type="Proteomes" id="UP000000758"/>
    </source>
</evidence>
<dbReference type="GO" id="GO:0005829">
    <property type="term" value="C:cytosol"/>
    <property type="evidence" value="ECO:0007669"/>
    <property type="project" value="TreeGrafter"/>
</dbReference>
<organism evidence="2 3">
    <name type="scientific">Cenarchaeum symbiosum (strain A)</name>
    <dbReference type="NCBI Taxonomy" id="414004"/>
    <lineage>
        <taxon>Archaea</taxon>
        <taxon>Nitrososphaerota</taxon>
        <taxon>Candidatus Cenarchaeales</taxon>
        <taxon>Candidatus Cenarchaeaceae</taxon>
        <taxon>Candidatus Cenarchaeum</taxon>
    </lineage>
</organism>
<dbReference type="PATRIC" id="fig|414004.10.peg.598"/>
<dbReference type="InterPro" id="IPR027417">
    <property type="entry name" value="P-loop_NTPase"/>
</dbReference>
<dbReference type="EMBL" id="DP000238">
    <property type="protein sequence ID" value="ABK77284.1"/>
    <property type="molecule type" value="Genomic_DNA"/>
</dbReference>
<dbReference type="KEGG" id="csy:CENSYa_0651"/>
<dbReference type="Pfam" id="PF04851">
    <property type="entry name" value="ResIII"/>
    <property type="match status" value="1"/>
</dbReference>
<dbReference type="STRING" id="414004.CENSYa_0651"/>
<dbReference type="InterPro" id="IPR006935">
    <property type="entry name" value="Helicase/UvrB_N"/>
</dbReference>
<protein>
    <recommendedName>
        <fullName evidence="1">Helicase/UvrB N-terminal domain-containing protein</fullName>
    </recommendedName>
</protein>
<evidence type="ECO:0000313" key="2">
    <source>
        <dbReference type="EMBL" id="ABK77284.1"/>
    </source>
</evidence>
<feature type="domain" description="Helicase/UvrB N-terminal" evidence="1">
    <location>
        <begin position="18"/>
        <end position="229"/>
    </location>
</feature>
<dbReference type="PANTHER" id="PTHR47396">
    <property type="entry name" value="TYPE I RESTRICTION ENZYME ECOKI R PROTEIN"/>
    <property type="match status" value="1"/>
</dbReference>
<accession>A0RVB7</accession>
<keyword evidence="3" id="KW-1185">Reference proteome</keyword>
<dbReference type="EnsemblBacteria" id="ABK77284">
    <property type="protein sequence ID" value="ABK77284"/>
    <property type="gene ID" value="CENSYa_0651"/>
</dbReference>
<dbReference type="AlphaFoldDB" id="A0RVB7"/>
<gene>
    <name evidence="2" type="ordered locus">CENSYa_0651</name>
</gene>
<reference evidence="2 3" key="1">
    <citation type="journal article" date="2006" name="Proc. Natl. Acad. Sci. U.S.A.">
        <title>Genomic analysis of the uncultivated marine crenarchaeote Cenarchaeum symbiosum.</title>
        <authorList>
            <person name="Hallam S.J."/>
            <person name="Konstantinidis K.T."/>
            <person name="Putnam N."/>
            <person name="Schleper C."/>
            <person name="Watanabe Y."/>
            <person name="Sugahara J."/>
            <person name="Preston C."/>
            <person name="de la Torre J."/>
            <person name="Richardson P.M."/>
            <person name="DeLong E.F."/>
        </authorList>
    </citation>
    <scope>NUCLEOTIDE SEQUENCE [LARGE SCALE GENOMIC DNA]</scope>
    <source>
        <strain evidence="3">A</strain>
    </source>
</reference>
<dbReference type="REBASE" id="14168">
    <property type="entry name" value="CsyAORF652P"/>
</dbReference>
<dbReference type="GO" id="GO:0016787">
    <property type="term" value="F:hydrolase activity"/>
    <property type="evidence" value="ECO:0007669"/>
    <property type="project" value="InterPro"/>
</dbReference>
<dbReference type="Gene3D" id="3.40.50.300">
    <property type="entry name" value="P-loop containing nucleotide triphosphate hydrolases"/>
    <property type="match status" value="2"/>
</dbReference>
<dbReference type="GO" id="GO:0005524">
    <property type="term" value="F:ATP binding"/>
    <property type="evidence" value="ECO:0007669"/>
    <property type="project" value="InterPro"/>
</dbReference>
<dbReference type="PANTHER" id="PTHR47396:SF1">
    <property type="entry name" value="ATP-DEPENDENT HELICASE IRC3-RELATED"/>
    <property type="match status" value="1"/>
</dbReference>